<dbReference type="SUPFAM" id="SSF54534">
    <property type="entry name" value="FKBP-like"/>
    <property type="match status" value="1"/>
</dbReference>
<keyword evidence="4" id="KW-0963">Cytoplasm</keyword>
<protein>
    <recommendedName>
        <fullName evidence="9">Peptidyl-prolyl cis-trans isomerase</fullName>
        <ecNumber evidence="9">5.2.1.8</ecNumber>
    </recommendedName>
</protein>
<dbReference type="Proteomes" id="UP000273978">
    <property type="component" value="Unassembled WGS sequence"/>
</dbReference>
<evidence type="ECO:0000313" key="11">
    <source>
        <dbReference type="EMBL" id="RNI11397.1"/>
    </source>
</evidence>
<dbReference type="GO" id="GO:0003755">
    <property type="term" value="F:peptidyl-prolyl cis-trans isomerase activity"/>
    <property type="evidence" value="ECO:0007669"/>
    <property type="project" value="UniProtKB-UniRule"/>
</dbReference>
<dbReference type="GO" id="GO:0042026">
    <property type="term" value="P:protein refolding"/>
    <property type="evidence" value="ECO:0007669"/>
    <property type="project" value="UniProtKB-ARBA"/>
</dbReference>
<evidence type="ECO:0000256" key="8">
    <source>
        <dbReference type="PROSITE-ProRule" id="PRU00277"/>
    </source>
</evidence>
<evidence type="ECO:0000256" key="7">
    <source>
        <dbReference type="ARBA" id="ARBA00023235"/>
    </source>
</evidence>
<evidence type="ECO:0000256" key="6">
    <source>
        <dbReference type="ARBA" id="ARBA00023186"/>
    </source>
</evidence>
<evidence type="ECO:0000256" key="1">
    <source>
        <dbReference type="ARBA" id="ARBA00000971"/>
    </source>
</evidence>
<evidence type="ECO:0000313" key="12">
    <source>
        <dbReference type="Proteomes" id="UP000273978"/>
    </source>
</evidence>
<comment type="similarity">
    <text evidence="3 9">Belongs to the FKBP-type PPIase family.</text>
</comment>
<dbReference type="AlphaFoldDB" id="A0A3M9LEJ2"/>
<dbReference type="Gene3D" id="3.10.50.40">
    <property type="match status" value="1"/>
</dbReference>
<accession>A0A3M9LEJ2</accession>
<evidence type="ECO:0000256" key="3">
    <source>
        <dbReference type="ARBA" id="ARBA00006577"/>
    </source>
</evidence>
<evidence type="ECO:0000256" key="5">
    <source>
        <dbReference type="ARBA" id="ARBA00023110"/>
    </source>
</evidence>
<feature type="domain" description="PPIase FKBP-type" evidence="10">
    <location>
        <begin position="7"/>
        <end position="84"/>
    </location>
</feature>
<comment type="subcellular location">
    <subcellularLocation>
        <location evidence="2">Cytoplasm</location>
    </subcellularLocation>
</comment>
<evidence type="ECO:0000259" key="10">
    <source>
        <dbReference type="PROSITE" id="PS50059"/>
    </source>
</evidence>
<comment type="catalytic activity">
    <reaction evidence="1 8 9">
        <text>[protein]-peptidylproline (omega=180) = [protein]-peptidylproline (omega=0)</text>
        <dbReference type="Rhea" id="RHEA:16237"/>
        <dbReference type="Rhea" id="RHEA-COMP:10747"/>
        <dbReference type="Rhea" id="RHEA-COMP:10748"/>
        <dbReference type="ChEBI" id="CHEBI:83833"/>
        <dbReference type="ChEBI" id="CHEBI:83834"/>
        <dbReference type="EC" id="5.2.1.8"/>
    </reaction>
</comment>
<reference evidence="11 12" key="1">
    <citation type="submission" date="2018-10" db="EMBL/GenBank/DDBJ databases">
        <title>Cultivation of a novel Methanohalophilus strain from Kebrit Deep of the Red Sea and a genomic comparison of members of the genus Methanohalophilus.</title>
        <authorList>
            <person name="Guan Y."/>
            <person name="Ngugi D.K."/>
            <person name="Stingl U."/>
        </authorList>
    </citation>
    <scope>NUCLEOTIDE SEQUENCE [LARGE SCALE GENOMIC DNA]</scope>
    <source>
        <strain evidence="11 12">DSM 10369</strain>
    </source>
</reference>
<comment type="caution">
    <text evidence="11">The sequence shown here is derived from an EMBL/GenBank/DDBJ whole genome shotgun (WGS) entry which is preliminary data.</text>
</comment>
<name>A0A3M9LEJ2_9EURY</name>
<dbReference type="Pfam" id="PF00254">
    <property type="entry name" value="FKBP_C"/>
    <property type="match status" value="1"/>
</dbReference>
<evidence type="ECO:0000256" key="4">
    <source>
        <dbReference type="ARBA" id="ARBA00022490"/>
    </source>
</evidence>
<dbReference type="InterPro" id="IPR001179">
    <property type="entry name" value="PPIase_FKBP_dom"/>
</dbReference>
<evidence type="ECO:0000256" key="9">
    <source>
        <dbReference type="RuleBase" id="RU003915"/>
    </source>
</evidence>
<evidence type="ECO:0000256" key="2">
    <source>
        <dbReference type="ARBA" id="ARBA00004496"/>
    </source>
</evidence>
<dbReference type="EC" id="5.2.1.8" evidence="9"/>
<dbReference type="PANTHER" id="PTHR47861:SF3">
    <property type="entry name" value="FKBP-TYPE PEPTIDYL-PROLYL CIS-TRANS ISOMERASE SLYD"/>
    <property type="match status" value="1"/>
</dbReference>
<dbReference type="EMBL" id="RJJF01000007">
    <property type="protein sequence ID" value="RNI11397.1"/>
    <property type="molecule type" value="Genomic_DNA"/>
</dbReference>
<dbReference type="GO" id="GO:0005737">
    <property type="term" value="C:cytoplasm"/>
    <property type="evidence" value="ECO:0007669"/>
    <property type="project" value="UniProtKB-SubCell"/>
</dbReference>
<keyword evidence="7 8" id="KW-0413">Isomerase</keyword>
<proteinExistence type="inferred from homology"/>
<keyword evidence="6" id="KW-0143">Chaperone</keyword>
<dbReference type="PANTHER" id="PTHR47861">
    <property type="entry name" value="FKBP-TYPE PEPTIDYL-PROLYL CIS-TRANS ISOMERASE SLYD"/>
    <property type="match status" value="1"/>
</dbReference>
<dbReference type="InterPro" id="IPR046357">
    <property type="entry name" value="PPIase_dom_sf"/>
</dbReference>
<keyword evidence="5 8" id="KW-0697">Rotamase</keyword>
<organism evidence="11 12">
    <name type="scientific">Methanohalophilus euhalobius</name>
    <dbReference type="NCBI Taxonomy" id="51203"/>
    <lineage>
        <taxon>Archaea</taxon>
        <taxon>Methanobacteriati</taxon>
        <taxon>Methanobacteriota</taxon>
        <taxon>Stenosarchaea group</taxon>
        <taxon>Methanomicrobia</taxon>
        <taxon>Methanosarcinales</taxon>
        <taxon>Methanosarcinaceae</taxon>
        <taxon>Methanohalophilus</taxon>
    </lineage>
</organism>
<dbReference type="PROSITE" id="PS50059">
    <property type="entry name" value="FKBP_PPIASE"/>
    <property type="match status" value="1"/>
</dbReference>
<sequence>MLSIKDGDTIKIDYTGTLDDGTVFDSSENHEEPLEFTVGAGQVIQGFDDAVRDMEEGEEKEFRLEPSEAYGEYNDGLSQPVPKDNIQSDIDVEVGMMLLVKTPDGQELPAKIVEVGDEEVILDMNHPLAGKALNFNIQVKEISA</sequence>
<gene>
    <name evidence="11" type="ORF">EDD83_02790</name>
</gene>